<reference evidence="2 3" key="1">
    <citation type="submission" date="2016-10" db="EMBL/GenBank/DDBJ databases">
        <title>Draft genome sequence of Coniochaeta ligniaria NRRL30616, a lignocellulolytic fungus for bioabatement of inhibitors in plant biomass hydrolysates.</title>
        <authorList>
            <consortium name="DOE Joint Genome Institute"/>
            <person name="Jimenez D.J."/>
            <person name="Hector R.E."/>
            <person name="Riley R."/>
            <person name="Sun H."/>
            <person name="Grigoriev I.V."/>
            <person name="Van Elsas J.D."/>
            <person name="Nichols N.N."/>
        </authorList>
    </citation>
    <scope>NUCLEOTIDE SEQUENCE [LARGE SCALE GENOMIC DNA]</scope>
    <source>
        <strain evidence="2 3">NRRL 30616</strain>
    </source>
</reference>
<feature type="compositionally biased region" description="Polar residues" evidence="1">
    <location>
        <begin position="265"/>
        <end position="279"/>
    </location>
</feature>
<dbReference type="Proteomes" id="UP000182658">
    <property type="component" value="Unassembled WGS sequence"/>
</dbReference>
<evidence type="ECO:0000313" key="2">
    <source>
        <dbReference type="EMBL" id="OIW32966.1"/>
    </source>
</evidence>
<protein>
    <submittedName>
        <fullName evidence="2">Uncharacterized protein</fullName>
    </submittedName>
</protein>
<dbReference type="EMBL" id="KV875094">
    <property type="protein sequence ID" value="OIW32966.1"/>
    <property type="molecule type" value="Genomic_DNA"/>
</dbReference>
<evidence type="ECO:0000256" key="1">
    <source>
        <dbReference type="SAM" id="MobiDB-lite"/>
    </source>
</evidence>
<dbReference type="AlphaFoldDB" id="A0A1J7IZQ1"/>
<gene>
    <name evidence="2" type="ORF">CONLIGDRAFT_159396</name>
</gene>
<sequence length="301" mass="33228">MCCCPRWLVCHVVGAWMRPQHHVGVHLEYLTQRATPQYGRLCVMCHRIECVFSLACVTRRYPLLGFLSDTKRLGSGVYLAAEGGPDPDCVKGRPTGAQDYSDLSRIDLPQSQLCGARLQEGGGVSIESNLGKLDLDLDRKCTKAQLPDIPCDMRDPPRKCATSLTTLPEGTPSFFSPKSTPLSDCHDRCRRRPAPSARCFGAGDDHCVFSTKQPRIEACRTRMSANRGFTSTTSNPRRPWPDTSQLASRLRSPTSEHIVVRQLPPSVSLSLFRPSNGTPEKSKANSADPHPPSSLERRSAR</sequence>
<feature type="region of interest" description="Disordered" evidence="1">
    <location>
        <begin position="227"/>
        <end position="301"/>
    </location>
</feature>
<organism evidence="2 3">
    <name type="scientific">Coniochaeta ligniaria NRRL 30616</name>
    <dbReference type="NCBI Taxonomy" id="1408157"/>
    <lineage>
        <taxon>Eukaryota</taxon>
        <taxon>Fungi</taxon>
        <taxon>Dikarya</taxon>
        <taxon>Ascomycota</taxon>
        <taxon>Pezizomycotina</taxon>
        <taxon>Sordariomycetes</taxon>
        <taxon>Sordariomycetidae</taxon>
        <taxon>Coniochaetales</taxon>
        <taxon>Coniochaetaceae</taxon>
        <taxon>Coniochaeta</taxon>
    </lineage>
</organism>
<name>A0A1J7IZQ1_9PEZI</name>
<keyword evidence="3" id="KW-1185">Reference proteome</keyword>
<feature type="compositionally biased region" description="Polar residues" evidence="1">
    <location>
        <begin position="227"/>
        <end position="255"/>
    </location>
</feature>
<dbReference type="InParanoid" id="A0A1J7IZQ1"/>
<proteinExistence type="predicted"/>
<accession>A0A1J7IZQ1</accession>
<evidence type="ECO:0000313" key="3">
    <source>
        <dbReference type="Proteomes" id="UP000182658"/>
    </source>
</evidence>